<dbReference type="RefSeq" id="XP_040769421.1">
    <property type="nucleotide sequence ID" value="XM_040914090.1"/>
</dbReference>
<feature type="compositionally biased region" description="Low complexity" evidence="1">
    <location>
        <begin position="233"/>
        <end position="247"/>
    </location>
</feature>
<dbReference type="GeneID" id="63831118"/>
<reference evidence="2 3" key="1">
    <citation type="journal article" date="2016" name="Mol. Biol. Evol.">
        <title>Comparative Genomics of Early-Diverging Mushroom-Forming Fungi Provides Insights into the Origins of Lignocellulose Decay Capabilities.</title>
        <authorList>
            <person name="Nagy L.G."/>
            <person name="Riley R."/>
            <person name="Tritt A."/>
            <person name="Adam C."/>
            <person name="Daum C."/>
            <person name="Floudas D."/>
            <person name="Sun H."/>
            <person name="Yadav J.S."/>
            <person name="Pangilinan J."/>
            <person name="Larsson K.H."/>
            <person name="Matsuura K."/>
            <person name="Barry K."/>
            <person name="Labutti K."/>
            <person name="Kuo R."/>
            <person name="Ohm R.A."/>
            <person name="Bhattacharya S.S."/>
            <person name="Shirouzu T."/>
            <person name="Yoshinaga Y."/>
            <person name="Martin F.M."/>
            <person name="Grigoriev I.V."/>
            <person name="Hibbett D.S."/>
        </authorList>
    </citation>
    <scope>NUCLEOTIDE SEQUENCE [LARGE SCALE GENOMIC DNA]</scope>
    <source>
        <strain evidence="2 3">93-53</strain>
    </source>
</reference>
<proteinExistence type="predicted"/>
<dbReference type="EMBL" id="KV427606">
    <property type="protein sequence ID" value="KZT11773.1"/>
    <property type="molecule type" value="Genomic_DNA"/>
</dbReference>
<organism evidence="2 3">
    <name type="scientific">Laetiporus sulphureus 93-53</name>
    <dbReference type="NCBI Taxonomy" id="1314785"/>
    <lineage>
        <taxon>Eukaryota</taxon>
        <taxon>Fungi</taxon>
        <taxon>Dikarya</taxon>
        <taxon>Basidiomycota</taxon>
        <taxon>Agaricomycotina</taxon>
        <taxon>Agaricomycetes</taxon>
        <taxon>Polyporales</taxon>
        <taxon>Laetiporus</taxon>
    </lineage>
</organism>
<accession>A0A165HIJ8</accession>
<sequence>MNYAVQSQPRRPRHNEGIRNFTDGLSSMPVASLSRPVEVEGLNIAIEHCEYVGSYNWLDLKTPSILVPGSPRMWRDKALPFEIPPDQGRLLVYEDGFRMPAYPRLPMLKAVDVMTEATGRHLRWPDIDFITDRNFLRKLLLWAGGGGSGRNDAFRIDLQLFGERTVLLNRYDERTWLNINPKQGSYGRNFEEHTTTAAPGCERGGSHNRVVQYKFGGLSMLVVFEVDAYLSPENEASSSNAPPSSSEIPVQNPTAPSKSPQERRQRSSQEQSELSEPTLNIIRAGTEVPQSSLIELKTSIRPLSKKWNNAYPQLLFSQTPHIFFAEHKNGKFTSMARHQLGAPDMQEIDRGAEPRLKKLRSLLRDIQELAVRGGKTGRLTLLQRNGKMEVYERTSDASFLPESISQRFDPL</sequence>
<evidence type="ECO:0008006" key="4">
    <source>
        <dbReference type="Google" id="ProtNLM"/>
    </source>
</evidence>
<dbReference type="PANTHER" id="PTHR35179">
    <property type="entry name" value="PROTEIN CBG02620"/>
    <property type="match status" value="1"/>
</dbReference>
<evidence type="ECO:0000256" key="1">
    <source>
        <dbReference type="SAM" id="MobiDB-lite"/>
    </source>
</evidence>
<feature type="compositionally biased region" description="Low complexity" evidence="1">
    <location>
        <begin position="268"/>
        <end position="277"/>
    </location>
</feature>
<dbReference type="PANTHER" id="PTHR35179:SF2">
    <property type="entry name" value="START DOMAIN-CONTAINING PROTEIN"/>
    <property type="match status" value="1"/>
</dbReference>
<dbReference type="AlphaFoldDB" id="A0A165HIJ8"/>
<name>A0A165HIJ8_9APHY</name>
<dbReference type="InParanoid" id="A0A165HIJ8"/>
<keyword evidence="3" id="KW-1185">Reference proteome</keyword>
<dbReference type="Proteomes" id="UP000076871">
    <property type="component" value="Unassembled WGS sequence"/>
</dbReference>
<protein>
    <recommendedName>
        <fullName evidence="4">Geranylgeranyl pyrophosphate synthetase</fullName>
    </recommendedName>
</protein>
<feature type="region of interest" description="Disordered" evidence="1">
    <location>
        <begin position="233"/>
        <end position="282"/>
    </location>
</feature>
<dbReference type="STRING" id="1314785.A0A165HIJ8"/>
<evidence type="ECO:0000313" key="2">
    <source>
        <dbReference type="EMBL" id="KZT11773.1"/>
    </source>
</evidence>
<evidence type="ECO:0000313" key="3">
    <source>
        <dbReference type="Proteomes" id="UP000076871"/>
    </source>
</evidence>
<gene>
    <name evidence="2" type="ORF">LAESUDRAFT_808755</name>
</gene>
<feature type="region of interest" description="Disordered" evidence="1">
    <location>
        <begin position="1"/>
        <end position="21"/>
    </location>
</feature>
<dbReference type="OrthoDB" id="420564at2759"/>